<keyword evidence="6 8" id="KW-0472">Membrane</keyword>
<dbReference type="GO" id="GO:0016887">
    <property type="term" value="F:ATP hydrolysis activity"/>
    <property type="evidence" value="ECO:0007669"/>
    <property type="project" value="InterPro"/>
</dbReference>
<dbReference type="Gene3D" id="1.20.1560.10">
    <property type="entry name" value="ABC transporter type 1, transmembrane domain"/>
    <property type="match status" value="1"/>
</dbReference>
<dbReference type="PROSITE" id="PS00211">
    <property type="entry name" value="ABC_TRANSPORTER_1"/>
    <property type="match status" value="1"/>
</dbReference>
<dbReference type="SUPFAM" id="SSF52540">
    <property type="entry name" value="P-loop containing nucleoside triphosphate hydrolases"/>
    <property type="match status" value="1"/>
</dbReference>
<dbReference type="Pfam" id="PF08507">
    <property type="entry name" value="COPI_assoc"/>
    <property type="match status" value="1"/>
</dbReference>
<dbReference type="OrthoDB" id="6500128at2759"/>
<accession>A0A1Q9CJT5</accession>
<keyword evidence="3" id="KW-0547">Nucleotide-binding</keyword>
<comment type="subcellular location">
    <subcellularLocation>
        <location evidence="1">Membrane</location>
        <topology evidence="1">Multi-pass membrane protein</topology>
    </subcellularLocation>
</comment>
<dbReference type="EMBL" id="LSRX01001135">
    <property type="protein sequence ID" value="OLP83188.1"/>
    <property type="molecule type" value="Genomic_DNA"/>
</dbReference>
<feature type="transmembrane region" description="Helical" evidence="8">
    <location>
        <begin position="124"/>
        <end position="145"/>
    </location>
</feature>
<evidence type="ECO:0000256" key="2">
    <source>
        <dbReference type="ARBA" id="ARBA00022692"/>
    </source>
</evidence>
<evidence type="ECO:0000313" key="12">
    <source>
        <dbReference type="Proteomes" id="UP000186817"/>
    </source>
</evidence>
<evidence type="ECO:0000256" key="6">
    <source>
        <dbReference type="ARBA" id="ARBA00023136"/>
    </source>
</evidence>
<dbReference type="SUPFAM" id="SSF90123">
    <property type="entry name" value="ABC transporter transmembrane region"/>
    <property type="match status" value="1"/>
</dbReference>
<feature type="domain" description="ABC transmembrane type-1" evidence="10">
    <location>
        <begin position="497"/>
        <end position="792"/>
    </location>
</feature>
<evidence type="ECO:0000313" key="11">
    <source>
        <dbReference type="EMBL" id="OLP83188.1"/>
    </source>
</evidence>
<feature type="transmembrane region" description="Helical" evidence="8">
    <location>
        <begin position="6"/>
        <end position="26"/>
    </location>
</feature>
<dbReference type="GO" id="GO:0015421">
    <property type="term" value="F:ABC-type oligopeptide transporter activity"/>
    <property type="evidence" value="ECO:0007669"/>
    <property type="project" value="TreeGrafter"/>
</dbReference>
<feature type="domain" description="ABC transporter" evidence="9">
    <location>
        <begin position="831"/>
        <end position="1083"/>
    </location>
</feature>
<feature type="compositionally biased region" description="Basic and acidic residues" evidence="7">
    <location>
        <begin position="1432"/>
        <end position="1458"/>
    </location>
</feature>
<feature type="transmembrane region" description="Helical" evidence="8">
    <location>
        <begin position="151"/>
        <end position="170"/>
    </location>
</feature>
<dbReference type="InterPro" id="IPR003593">
    <property type="entry name" value="AAA+_ATPase"/>
</dbReference>
<organism evidence="11 12">
    <name type="scientific">Symbiodinium microadriaticum</name>
    <name type="common">Dinoflagellate</name>
    <name type="synonym">Zooxanthella microadriatica</name>
    <dbReference type="NCBI Taxonomy" id="2951"/>
    <lineage>
        <taxon>Eukaryota</taxon>
        <taxon>Sar</taxon>
        <taxon>Alveolata</taxon>
        <taxon>Dinophyceae</taxon>
        <taxon>Suessiales</taxon>
        <taxon>Symbiodiniaceae</taxon>
        <taxon>Symbiodinium</taxon>
    </lineage>
</organism>
<feature type="region of interest" description="Disordered" evidence="7">
    <location>
        <begin position="1432"/>
        <end position="1474"/>
    </location>
</feature>
<dbReference type="InterPro" id="IPR039421">
    <property type="entry name" value="Type_1_exporter"/>
</dbReference>
<evidence type="ECO:0000256" key="8">
    <source>
        <dbReference type="SAM" id="Phobius"/>
    </source>
</evidence>
<sequence length="1800" mass="197937">MRLVPAPAAPVAGALLAAVALLLRAAPNRRQLLRWLRSLSVALRQLQACSKSFVRLLLNFISLFNFDNLGPPVLSAELWPRAGQRKARGVSMAGTALQTSSKSIKDLADELDDYVERGPHRLNVLCFVGGAAIVLNGIFSVVDVFNVLSEPVYYVVNAYMVFFGAVTCITEARPTFAAQLHDTVQGVQRWMHEWAKGLTLLWGRGLFYIFQGAFCLLSSGLLSLGLIIGAYMLVIGLLCLKAPSGFLPEWPPPPQLLLGQGSVVLAFGTVLLLWTAQSSRGDVLQDEGLRAWVAKEQETRRAKLQDLLRQVPLARLAASAPGLRCLLQSQLAELALPASDTVEKASESLERFECRITSESIADAAEELAKADYQAPEALDGFAISAALTACELRQKTAEARLAVTGSSDSAKTPLDAEAATKGEAECDVLQRRAREARDLEETISKRCPHRLSKAIQRLYSQELAAAESMVRFRRLAQWQCVAGLVWRLKSTLPFVALSSLLSMVLGAFSSMRLHYQAAVINLAKDAVTASTGSSKTRPPASIGQTVGAMVVSELIIQLAEFARGRLSLQGKSKVIQELKVALFGALLRQDLEYLEQCDLLQLRSLIGSCGSTISQVVDFPATAVEASVRLGTVVLALSRQNRGLAAFLIIMLPLRFMLSQLLHGLEQGLQDSNALPDFRGQIKSCWSSLVRPPALRTMRAFAREPVELATFARFLAVHDQMQQRKMLVFRLLQPVQALLEHGLEISTLWYGGRLAMRGEMQFGELASVVLIAQNAFDGVRYAQGAAANVSAHALGPLAQMANLLGRTPQAALDEPSLSSMPEPGDVHWDIEFKNVSFEYQQRQGATVLRDLSFRAEEGEFLGILGATGSGKSTILSLLLRLYEPSSGQIFLGGKPLRSYNPLWLRRHIGFVSQDLVLCRRTVRENLLYGCVSVDMSGQAQLEEPTEEFARTALRAAQCEETFFNQAAFPNLWHTDVGDGGSELSGGERQRLALARAIVKKPRLLILDEATSALDEISQAKLQEEVEILRREQGVTVICVAHRLSNLAKADHLLVVKDGELAEEGSPSALLKTDGIFAEYARAHQAVLQEKECSEGSSEILGAEGGADEARWLHECDFSRARKRCGGGRGGLEPTRGGKASVAVEISELTAQGGAVQCPLAAIGSRTSVSALALPSLVSFARDGLPNVIAEAVGDFKGSRNPPENNLVMAKECFVDGKIGARLNRLSKAILVDQNGSVAMVTREDGSRHEVPRARLLNWYEGLLVLQELEAKSNAGVTWFDDRCRNLLIQERRKYKSGISGSLWVEKKLLSISVTGKRLDAEGPHLTHRRPEVKDVEIPAGSEDEVVPGLFSIADITGYMPPWEAWCHEHAGFYQDFYKVQWRSDKGTAWAGMNFSKVENGAVEAGSTWEPDDCIPPSLDGMRLREKTRWFKRKRDQEQKAEKELAEAMKSKRPRNESSARLPEPPAKMGRYRRNGEPLMKDQFLQIGHDFDPSEASKDICSGWPKRAEDYPPGYGCADPPGLCNATCDCMDDNRVLPPEERTKMWLEDPSRSSDASLAIQNLSLQKHFVTTRGLVSKMHHRFEPVQTGRTNQTTHTNAALNLCKVLEESVRSVLKDLPMLALQQNGDSVRIPRALLKPSDNFEPVRVQLSQTSAARKWLSLSEDGKLSLRGNGPPSRPAPFRVEFVHSESEGWTDVVDCMVTDTQQKPWLSASATIAARFTNVVLCPLSRNVRVVLQEHLRKMFSLETKVAKEVSLGRWLDVVDMLIRMLRTTAMVDFVRSDAQTSRQPPRAAAVAQAR</sequence>
<dbReference type="InterPro" id="IPR027417">
    <property type="entry name" value="P-loop_NTPase"/>
</dbReference>
<dbReference type="Pfam" id="PF00005">
    <property type="entry name" value="ABC_tran"/>
    <property type="match status" value="1"/>
</dbReference>
<dbReference type="InterPro" id="IPR036640">
    <property type="entry name" value="ABC1_TM_sf"/>
</dbReference>
<dbReference type="Proteomes" id="UP000186817">
    <property type="component" value="Unassembled WGS sequence"/>
</dbReference>
<proteinExistence type="predicted"/>
<dbReference type="PANTHER" id="PTHR43394">
    <property type="entry name" value="ATP-DEPENDENT PERMEASE MDL1, MITOCHONDRIAL"/>
    <property type="match status" value="1"/>
</dbReference>
<comment type="caution">
    <text evidence="11">The sequence shown here is derived from an EMBL/GenBank/DDBJ whole genome shotgun (WGS) entry which is preliminary data.</text>
</comment>
<dbReference type="PANTHER" id="PTHR43394:SF1">
    <property type="entry name" value="ATP-BINDING CASSETTE SUB-FAMILY B MEMBER 10, MITOCHONDRIAL"/>
    <property type="match status" value="1"/>
</dbReference>
<keyword evidence="12" id="KW-1185">Reference proteome</keyword>
<keyword evidence="5 8" id="KW-1133">Transmembrane helix</keyword>
<keyword evidence="2 8" id="KW-0812">Transmembrane</keyword>
<dbReference type="GO" id="GO:0016020">
    <property type="term" value="C:membrane"/>
    <property type="evidence" value="ECO:0007669"/>
    <property type="project" value="UniProtKB-SubCell"/>
</dbReference>
<dbReference type="PROSITE" id="PS50929">
    <property type="entry name" value="ABC_TM1F"/>
    <property type="match status" value="1"/>
</dbReference>
<protein>
    <submittedName>
        <fullName evidence="11">ATP-binding cassette sub-family B member 10, mitochondrial</fullName>
    </submittedName>
</protein>
<evidence type="ECO:0000256" key="4">
    <source>
        <dbReference type="ARBA" id="ARBA00022840"/>
    </source>
</evidence>
<feature type="transmembrane region" description="Helical" evidence="8">
    <location>
        <begin position="257"/>
        <end position="276"/>
    </location>
</feature>
<feature type="transmembrane region" description="Helical" evidence="8">
    <location>
        <begin position="495"/>
        <end position="516"/>
    </location>
</feature>
<dbReference type="InterPro" id="IPR003439">
    <property type="entry name" value="ABC_transporter-like_ATP-bd"/>
</dbReference>
<dbReference type="Pfam" id="PF00664">
    <property type="entry name" value="ABC_membrane"/>
    <property type="match status" value="1"/>
</dbReference>
<evidence type="ECO:0000256" key="7">
    <source>
        <dbReference type="SAM" id="MobiDB-lite"/>
    </source>
</evidence>
<dbReference type="GO" id="GO:0005524">
    <property type="term" value="F:ATP binding"/>
    <property type="evidence" value="ECO:0007669"/>
    <property type="project" value="UniProtKB-KW"/>
</dbReference>
<dbReference type="PROSITE" id="PS50893">
    <property type="entry name" value="ABC_TRANSPORTER_2"/>
    <property type="match status" value="1"/>
</dbReference>
<evidence type="ECO:0000259" key="10">
    <source>
        <dbReference type="PROSITE" id="PS50929"/>
    </source>
</evidence>
<evidence type="ECO:0000256" key="3">
    <source>
        <dbReference type="ARBA" id="ARBA00022741"/>
    </source>
</evidence>
<dbReference type="InterPro" id="IPR013714">
    <property type="entry name" value="Golgi_TVP15"/>
</dbReference>
<dbReference type="Gene3D" id="3.40.50.300">
    <property type="entry name" value="P-loop containing nucleotide triphosphate hydrolases"/>
    <property type="match status" value="1"/>
</dbReference>
<dbReference type="SMART" id="SM00382">
    <property type="entry name" value="AAA"/>
    <property type="match status" value="1"/>
</dbReference>
<gene>
    <name evidence="11" type="primary">Abcb10</name>
    <name evidence="11" type="ORF">AK812_SmicGene36089</name>
</gene>
<feature type="transmembrane region" description="Helical" evidence="8">
    <location>
        <begin position="206"/>
        <end position="237"/>
    </location>
</feature>
<dbReference type="InterPro" id="IPR011527">
    <property type="entry name" value="ABC1_TM_dom"/>
</dbReference>
<reference evidence="11 12" key="1">
    <citation type="submission" date="2016-02" db="EMBL/GenBank/DDBJ databases">
        <title>Genome analysis of coral dinoflagellate symbionts highlights evolutionary adaptations to a symbiotic lifestyle.</title>
        <authorList>
            <person name="Aranda M."/>
            <person name="Li Y."/>
            <person name="Liew Y.J."/>
            <person name="Baumgarten S."/>
            <person name="Simakov O."/>
            <person name="Wilson M."/>
            <person name="Piel J."/>
            <person name="Ashoor H."/>
            <person name="Bougouffa S."/>
            <person name="Bajic V.B."/>
            <person name="Ryu T."/>
            <person name="Ravasi T."/>
            <person name="Bayer T."/>
            <person name="Micklem G."/>
            <person name="Kim H."/>
            <person name="Bhak J."/>
            <person name="Lajeunesse T.C."/>
            <person name="Voolstra C.R."/>
        </authorList>
    </citation>
    <scope>NUCLEOTIDE SEQUENCE [LARGE SCALE GENOMIC DNA]</scope>
    <source>
        <strain evidence="11 12">CCMP2467</strain>
    </source>
</reference>
<evidence type="ECO:0000259" key="9">
    <source>
        <dbReference type="PROSITE" id="PS50893"/>
    </source>
</evidence>
<name>A0A1Q9CJT5_SYMMI</name>
<keyword evidence="4 11" id="KW-0067">ATP-binding</keyword>
<dbReference type="InterPro" id="IPR017871">
    <property type="entry name" value="ABC_transporter-like_CS"/>
</dbReference>
<evidence type="ECO:0000256" key="1">
    <source>
        <dbReference type="ARBA" id="ARBA00004141"/>
    </source>
</evidence>
<evidence type="ECO:0000256" key="5">
    <source>
        <dbReference type="ARBA" id="ARBA00022989"/>
    </source>
</evidence>